<feature type="transmembrane region" description="Helical" evidence="7">
    <location>
        <begin position="128"/>
        <end position="147"/>
    </location>
</feature>
<evidence type="ECO:0000256" key="7">
    <source>
        <dbReference type="RuleBase" id="RU367016"/>
    </source>
</evidence>
<gene>
    <name evidence="9" type="ORF">DPM19_32825</name>
</gene>
<sequence>MKYGLQDPRLWWSLGVLFLYTVARAQTLYWVGRGMGLGFHSSPLGRRVGRERMERIERAIHSRGSVVLLVAAFIPFVRIGVWGAAGVTRLPFARFVLFGTLGAALYSVVLGLGGYALLVAWLELAERSPVLAGALPVAVAGLVILLIRRRRRAEPLTPDHAAGRPRSRAPRR</sequence>
<comment type="caution">
    <text evidence="7">Lacks conserved residue(s) required for the propagation of feature annotation.</text>
</comment>
<evidence type="ECO:0000256" key="5">
    <source>
        <dbReference type="ARBA" id="ARBA00022989"/>
    </source>
</evidence>
<dbReference type="AlphaFoldDB" id="A0A365GVX6"/>
<evidence type="ECO:0000256" key="3">
    <source>
        <dbReference type="ARBA" id="ARBA00022475"/>
    </source>
</evidence>
<dbReference type="PANTHER" id="PTHR30353">
    <property type="entry name" value="INNER MEMBRANE PROTEIN DEDA-RELATED"/>
    <property type="match status" value="1"/>
</dbReference>
<evidence type="ECO:0000256" key="4">
    <source>
        <dbReference type="ARBA" id="ARBA00022692"/>
    </source>
</evidence>
<keyword evidence="6 7" id="KW-0472">Membrane</keyword>
<keyword evidence="10" id="KW-1185">Reference proteome</keyword>
<comment type="subcellular location">
    <subcellularLocation>
        <location evidence="1 7">Cell membrane</location>
        <topology evidence="1 7">Multi-pass membrane protein</topology>
    </subcellularLocation>
</comment>
<dbReference type="OrthoDB" id="3534906at2"/>
<feature type="domain" description="VTT" evidence="8">
    <location>
        <begin position="10"/>
        <end position="114"/>
    </location>
</feature>
<organism evidence="9 10">
    <name type="scientific">Actinomadura craniellae</name>
    <dbReference type="NCBI Taxonomy" id="2231787"/>
    <lineage>
        <taxon>Bacteria</taxon>
        <taxon>Bacillati</taxon>
        <taxon>Actinomycetota</taxon>
        <taxon>Actinomycetes</taxon>
        <taxon>Streptosporangiales</taxon>
        <taxon>Thermomonosporaceae</taxon>
        <taxon>Actinomadura</taxon>
    </lineage>
</organism>
<evidence type="ECO:0000256" key="6">
    <source>
        <dbReference type="ARBA" id="ARBA00023136"/>
    </source>
</evidence>
<comment type="caution">
    <text evidence="9">The sequence shown here is derived from an EMBL/GenBank/DDBJ whole genome shotgun (WGS) entry which is preliminary data.</text>
</comment>
<keyword evidence="5 7" id="KW-1133">Transmembrane helix</keyword>
<accession>A0A365GVX6</accession>
<keyword evidence="3 7" id="KW-1003">Cell membrane</keyword>
<evidence type="ECO:0000256" key="1">
    <source>
        <dbReference type="ARBA" id="ARBA00004651"/>
    </source>
</evidence>
<dbReference type="InterPro" id="IPR032818">
    <property type="entry name" value="DedA-like"/>
</dbReference>
<evidence type="ECO:0000259" key="8">
    <source>
        <dbReference type="Pfam" id="PF09335"/>
    </source>
</evidence>
<proteinExistence type="inferred from homology"/>
<dbReference type="Pfam" id="PF09335">
    <property type="entry name" value="VTT_dom"/>
    <property type="match status" value="1"/>
</dbReference>
<keyword evidence="4 7" id="KW-0812">Transmembrane</keyword>
<name>A0A365GVX6_9ACTN</name>
<protein>
    <submittedName>
        <fullName evidence="9">DedA family protein</fullName>
    </submittedName>
</protein>
<dbReference type="EMBL" id="QLYX01000023">
    <property type="protein sequence ID" value="RAY10924.1"/>
    <property type="molecule type" value="Genomic_DNA"/>
</dbReference>
<comment type="similarity">
    <text evidence="2 7">Belongs to the DedA family.</text>
</comment>
<feature type="transmembrane region" description="Helical" evidence="7">
    <location>
        <begin position="95"/>
        <end position="122"/>
    </location>
</feature>
<feature type="transmembrane region" description="Helical" evidence="7">
    <location>
        <begin position="66"/>
        <end position="88"/>
    </location>
</feature>
<evidence type="ECO:0000313" key="9">
    <source>
        <dbReference type="EMBL" id="RAY10924.1"/>
    </source>
</evidence>
<dbReference type="GO" id="GO:0005886">
    <property type="term" value="C:plasma membrane"/>
    <property type="evidence" value="ECO:0007669"/>
    <property type="project" value="UniProtKB-SubCell"/>
</dbReference>
<dbReference type="InterPro" id="IPR032816">
    <property type="entry name" value="VTT_dom"/>
</dbReference>
<dbReference type="RefSeq" id="WP_111871995.1">
    <property type="nucleotide sequence ID" value="NZ_QLYX01000023.1"/>
</dbReference>
<dbReference type="Proteomes" id="UP000251891">
    <property type="component" value="Unassembled WGS sequence"/>
</dbReference>
<reference evidence="9 10" key="1">
    <citation type="submission" date="2018-06" db="EMBL/GenBank/DDBJ databases">
        <title>Actinomadura craniellae sp. nov. isolated from marine sponge Craniella sp.</title>
        <authorList>
            <person name="Li L."/>
            <person name="Xu Q.H."/>
            <person name="Lin H.W."/>
            <person name="Lu Y.H."/>
        </authorList>
    </citation>
    <scope>NUCLEOTIDE SEQUENCE [LARGE SCALE GENOMIC DNA]</scope>
    <source>
        <strain evidence="9 10">LHW63021</strain>
    </source>
</reference>
<evidence type="ECO:0000313" key="10">
    <source>
        <dbReference type="Proteomes" id="UP000251891"/>
    </source>
</evidence>
<dbReference type="PANTHER" id="PTHR30353:SF15">
    <property type="entry name" value="INNER MEMBRANE PROTEIN YABI"/>
    <property type="match status" value="1"/>
</dbReference>
<evidence type="ECO:0000256" key="2">
    <source>
        <dbReference type="ARBA" id="ARBA00010792"/>
    </source>
</evidence>